<feature type="non-terminal residue" evidence="2">
    <location>
        <position position="1"/>
    </location>
</feature>
<evidence type="ECO:0000256" key="1">
    <source>
        <dbReference type="SAM" id="MobiDB-lite"/>
    </source>
</evidence>
<feature type="non-terminal residue" evidence="2">
    <location>
        <position position="185"/>
    </location>
</feature>
<sequence>ELDTDKQKCPRKEESHELIKTSVSSCISKTSTTGTKPNIFLWKKEQPLSSDQNQSHLNSSNFREESPTLTNLSVPERFSSVKKSGTDVSSKISSSSQSCVQLINDVSSQIPDTLLVSSKVQTNSHQLSPQTDTVGQLSEPYTEINSSAMHSKIISSTLHVGLKPPSPDTEVGPPSPETEVRPSSP</sequence>
<dbReference type="EMBL" id="HACG01015459">
    <property type="protein sequence ID" value="CEK62324.1"/>
    <property type="molecule type" value="Transcribed_RNA"/>
</dbReference>
<evidence type="ECO:0000313" key="2">
    <source>
        <dbReference type="EMBL" id="CEK62324.1"/>
    </source>
</evidence>
<organism evidence="2">
    <name type="scientific">Arion vulgaris</name>
    <dbReference type="NCBI Taxonomy" id="1028688"/>
    <lineage>
        <taxon>Eukaryota</taxon>
        <taxon>Metazoa</taxon>
        <taxon>Spiralia</taxon>
        <taxon>Lophotrochozoa</taxon>
        <taxon>Mollusca</taxon>
        <taxon>Gastropoda</taxon>
        <taxon>Heterobranchia</taxon>
        <taxon>Euthyneura</taxon>
        <taxon>Panpulmonata</taxon>
        <taxon>Eupulmonata</taxon>
        <taxon>Stylommatophora</taxon>
        <taxon>Helicina</taxon>
        <taxon>Arionoidea</taxon>
        <taxon>Arionidae</taxon>
        <taxon>Arion</taxon>
    </lineage>
</organism>
<feature type="compositionally biased region" description="Polar residues" evidence="1">
    <location>
        <begin position="148"/>
        <end position="158"/>
    </location>
</feature>
<accession>A0A0B6Z166</accession>
<proteinExistence type="predicted"/>
<feature type="region of interest" description="Disordered" evidence="1">
    <location>
        <begin position="148"/>
        <end position="185"/>
    </location>
</feature>
<name>A0A0B6Z166_9EUPU</name>
<gene>
    <name evidence="2" type="primary">ORF44855</name>
</gene>
<feature type="compositionally biased region" description="Polar residues" evidence="1">
    <location>
        <begin position="47"/>
        <end position="73"/>
    </location>
</feature>
<feature type="compositionally biased region" description="Polar residues" evidence="1">
    <location>
        <begin position="27"/>
        <end position="36"/>
    </location>
</feature>
<dbReference type="AlphaFoldDB" id="A0A0B6Z166"/>
<reference evidence="2" key="1">
    <citation type="submission" date="2014-12" db="EMBL/GenBank/DDBJ databases">
        <title>Insight into the proteome of Arion vulgaris.</title>
        <authorList>
            <person name="Aradska J."/>
            <person name="Bulat T."/>
            <person name="Smidak R."/>
            <person name="Sarate P."/>
            <person name="Gangsoo J."/>
            <person name="Sialana F."/>
            <person name="Bilban M."/>
            <person name="Lubec G."/>
        </authorList>
    </citation>
    <scope>NUCLEOTIDE SEQUENCE</scope>
    <source>
        <tissue evidence="2">Skin</tissue>
    </source>
</reference>
<feature type="region of interest" description="Disordered" evidence="1">
    <location>
        <begin position="27"/>
        <end position="74"/>
    </location>
</feature>
<protein>
    <submittedName>
        <fullName evidence="2">Uncharacterized protein</fullName>
    </submittedName>
</protein>